<dbReference type="AlphaFoldDB" id="A0A2A9MEK8"/>
<evidence type="ECO:0000256" key="2">
    <source>
        <dbReference type="SAM" id="SignalP"/>
    </source>
</evidence>
<accession>A0A2A9MEK8</accession>
<evidence type="ECO:0000313" key="3">
    <source>
        <dbReference type="EMBL" id="PFH34113.1"/>
    </source>
</evidence>
<dbReference type="EMBL" id="NWUJ01000007">
    <property type="protein sequence ID" value="PFH34113.1"/>
    <property type="molecule type" value="Genomic_DNA"/>
</dbReference>
<feature type="signal peptide" evidence="2">
    <location>
        <begin position="1"/>
        <end position="19"/>
    </location>
</feature>
<evidence type="ECO:0000256" key="1">
    <source>
        <dbReference type="SAM" id="MobiDB-lite"/>
    </source>
</evidence>
<dbReference type="Proteomes" id="UP000224006">
    <property type="component" value="Unassembled WGS sequence"/>
</dbReference>
<dbReference type="OrthoDB" id="332148at2759"/>
<feature type="compositionally biased region" description="Basic and acidic residues" evidence="1">
    <location>
        <begin position="74"/>
        <end position="83"/>
    </location>
</feature>
<sequence>MKLVCVLAVGVLPALRTAAQQTAGTESAGTQQKTTNHRLSAAALYHRLRVPVSRSGGHALPSYFPYQEYARAKQEEAAKDAKPEQTLPPPCRPAASKAAKSYVPVGEPADMKAVSLIPPPSAVPVKESPKMPNVRALREVMGGFLEKRAVPVSLHH</sequence>
<feature type="chain" id="PRO_5012202596" evidence="2">
    <location>
        <begin position="20"/>
        <end position="156"/>
    </location>
</feature>
<keyword evidence="2" id="KW-0732">Signal</keyword>
<keyword evidence="4" id="KW-1185">Reference proteome</keyword>
<dbReference type="VEuPathDB" id="ToxoDB:BESB_072650"/>
<feature type="region of interest" description="Disordered" evidence="1">
    <location>
        <begin position="74"/>
        <end position="99"/>
    </location>
</feature>
<dbReference type="KEGG" id="bbes:BESB_072650"/>
<name>A0A2A9MEK8_BESBE</name>
<organism evidence="3 4">
    <name type="scientific">Besnoitia besnoiti</name>
    <name type="common">Apicomplexan protozoan</name>
    <dbReference type="NCBI Taxonomy" id="94643"/>
    <lineage>
        <taxon>Eukaryota</taxon>
        <taxon>Sar</taxon>
        <taxon>Alveolata</taxon>
        <taxon>Apicomplexa</taxon>
        <taxon>Conoidasida</taxon>
        <taxon>Coccidia</taxon>
        <taxon>Eucoccidiorida</taxon>
        <taxon>Eimeriorina</taxon>
        <taxon>Sarcocystidae</taxon>
        <taxon>Besnoitia</taxon>
    </lineage>
</organism>
<dbReference type="RefSeq" id="XP_029218122.1">
    <property type="nucleotide sequence ID" value="XM_029365638.1"/>
</dbReference>
<comment type="caution">
    <text evidence="3">The sequence shown here is derived from an EMBL/GenBank/DDBJ whole genome shotgun (WGS) entry which is preliminary data.</text>
</comment>
<dbReference type="GeneID" id="40312191"/>
<gene>
    <name evidence="3" type="ORF">BESB_072650</name>
</gene>
<reference evidence="3 4" key="1">
    <citation type="submission" date="2017-09" db="EMBL/GenBank/DDBJ databases">
        <title>Genome sequencing of Besnoitia besnoiti strain Bb-Ger1.</title>
        <authorList>
            <person name="Schares G."/>
            <person name="Venepally P."/>
            <person name="Lorenzi H.A."/>
        </authorList>
    </citation>
    <scope>NUCLEOTIDE SEQUENCE [LARGE SCALE GENOMIC DNA]</scope>
    <source>
        <strain evidence="3 4">Bb-Ger1</strain>
    </source>
</reference>
<proteinExistence type="predicted"/>
<protein>
    <submittedName>
        <fullName evidence="3">Uncharacterized protein</fullName>
    </submittedName>
</protein>
<evidence type="ECO:0000313" key="4">
    <source>
        <dbReference type="Proteomes" id="UP000224006"/>
    </source>
</evidence>